<dbReference type="GO" id="GO:0015031">
    <property type="term" value="P:protein transport"/>
    <property type="evidence" value="ECO:0007669"/>
    <property type="project" value="UniProtKB-KW"/>
</dbReference>
<dbReference type="InterPro" id="IPR018035">
    <property type="entry name" value="Flagellar_FliH/T3SS_HrpE"/>
</dbReference>
<name>A0A2S9SQ34_9BACT</name>
<organism evidence="9 10">
    <name type="scientific">Aliarcobacter cryaerophilus</name>
    <dbReference type="NCBI Taxonomy" id="28198"/>
    <lineage>
        <taxon>Bacteria</taxon>
        <taxon>Pseudomonadati</taxon>
        <taxon>Campylobacterota</taxon>
        <taxon>Epsilonproteobacteria</taxon>
        <taxon>Campylobacterales</taxon>
        <taxon>Arcobacteraceae</taxon>
        <taxon>Aliarcobacter</taxon>
    </lineage>
</organism>
<evidence type="ECO:0000256" key="4">
    <source>
        <dbReference type="ARBA" id="ARBA00022448"/>
    </source>
</evidence>
<keyword evidence="4" id="KW-0813">Transport</keyword>
<reference evidence="9 10" key="1">
    <citation type="submission" date="2017-09" db="EMBL/GenBank/DDBJ databases">
        <title>Reassesment of A. cryaerophilus.</title>
        <authorList>
            <person name="Perez-Cataluna A."/>
            <person name="Collado L."/>
            <person name="Salgado O."/>
            <person name="Lefinanco V."/>
            <person name="Figueras M.J."/>
        </authorList>
    </citation>
    <scope>NUCLEOTIDE SEQUENCE [LARGE SCALE GENOMIC DNA]</scope>
    <source>
        <strain evidence="9 10">LMG 9861</strain>
    </source>
</reference>
<comment type="function">
    <text evidence="1">Needed for flagellar regrowth and assembly.</text>
</comment>
<evidence type="ECO:0000256" key="2">
    <source>
        <dbReference type="ARBA" id="ARBA00006602"/>
    </source>
</evidence>
<dbReference type="PANTHER" id="PTHR34982">
    <property type="entry name" value="YOP PROTEINS TRANSLOCATION PROTEIN L"/>
    <property type="match status" value="1"/>
</dbReference>
<dbReference type="Pfam" id="PF02108">
    <property type="entry name" value="FliH"/>
    <property type="match status" value="1"/>
</dbReference>
<dbReference type="PANTHER" id="PTHR34982:SF1">
    <property type="entry name" value="FLAGELLAR ASSEMBLY PROTEIN FLIH"/>
    <property type="match status" value="1"/>
</dbReference>
<proteinExistence type="inferred from homology"/>
<dbReference type="RefSeq" id="WP_105908713.1">
    <property type="nucleotide sequence ID" value="NZ_NXGJ01000002.1"/>
</dbReference>
<dbReference type="GO" id="GO:0005829">
    <property type="term" value="C:cytosol"/>
    <property type="evidence" value="ECO:0007669"/>
    <property type="project" value="TreeGrafter"/>
</dbReference>
<keyword evidence="6" id="KW-0653">Protein transport</keyword>
<sequence length="245" mass="27586">MAENVYSSARILKDDKKVEKFELSNFLKNKLTPKEESNEFLELKLEENSNSNLEKTEINSSIEPMNIVDNSAVLEKIEPIFAEFEKMIKKIEEVSQKVTTIEQDAIIKGKEFDTQVIKAIKDLKQCATFFEQAAFGFESKLLKTSISIAQKIINIEVGENSSKIAKQTINQLLLKLKNATKVKIHLNPKDYYVLKQELELEPFIELLEDPNVVAGGVVIASNIGNFDGSIEAKVSSMLESLDLVI</sequence>
<evidence type="ECO:0000256" key="6">
    <source>
        <dbReference type="ARBA" id="ARBA00022927"/>
    </source>
</evidence>
<evidence type="ECO:0000313" key="10">
    <source>
        <dbReference type="Proteomes" id="UP000239065"/>
    </source>
</evidence>
<dbReference type="AlphaFoldDB" id="A0A2S9SQ34"/>
<dbReference type="Proteomes" id="UP000239065">
    <property type="component" value="Unassembled WGS sequence"/>
</dbReference>
<keyword evidence="9" id="KW-0969">Cilium</keyword>
<keyword evidence="7" id="KW-1006">Bacterial flagellum protein export</keyword>
<keyword evidence="5" id="KW-1005">Bacterial flagellum biogenesis</keyword>
<keyword evidence="9" id="KW-0282">Flagellum</keyword>
<comment type="caution">
    <text evidence="9">The sequence shown here is derived from an EMBL/GenBank/DDBJ whole genome shotgun (WGS) entry which is preliminary data.</text>
</comment>
<comment type="similarity">
    <text evidence="2">Belongs to the FliH family.</text>
</comment>
<protein>
    <recommendedName>
        <fullName evidence="3">Flagellar assembly protein FliH</fullName>
    </recommendedName>
</protein>
<evidence type="ECO:0000256" key="1">
    <source>
        <dbReference type="ARBA" id="ARBA00003041"/>
    </source>
</evidence>
<accession>A0A2S9SQ34</accession>
<evidence type="ECO:0000256" key="3">
    <source>
        <dbReference type="ARBA" id="ARBA00016507"/>
    </source>
</evidence>
<gene>
    <name evidence="9" type="ORF">CJ669_03465</name>
</gene>
<evidence type="ECO:0000259" key="8">
    <source>
        <dbReference type="Pfam" id="PF02108"/>
    </source>
</evidence>
<feature type="domain" description="Flagellar assembly protein FliH/Type III secretion system HrpE" evidence="8">
    <location>
        <begin position="123"/>
        <end position="233"/>
    </location>
</feature>
<keyword evidence="9" id="KW-0966">Cell projection</keyword>
<dbReference type="GO" id="GO:0044781">
    <property type="term" value="P:bacterial-type flagellum organization"/>
    <property type="evidence" value="ECO:0007669"/>
    <property type="project" value="UniProtKB-KW"/>
</dbReference>
<evidence type="ECO:0000313" key="9">
    <source>
        <dbReference type="EMBL" id="PRM88704.1"/>
    </source>
</evidence>
<evidence type="ECO:0000256" key="7">
    <source>
        <dbReference type="ARBA" id="ARBA00023225"/>
    </source>
</evidence>
<dbReference type="EMBL" id="NXGJ01000002">
    <property type="protein sequence ID" value="PRM88704.1"/>
    <property type="molecule type" value="Genomic_DNA"/>
</dbReference>
<evidence type="ECO:0000256" key="5">
    <source>
        <dbReference type="ARBA" id="ARBA00022795"/>
    </source>
</evidence>
<dbReference type="InterPro" id="IPR051472">
    <property type="entry name" value="T3SS_Stator/FliH"/>
</dbReference>